<name>A0ABW1S5Z7_9PROT</name>
<dbReference type="SMART" id="SM00418">
    <property type="entry name" value="HTH_ARSR"/>
    <property type="match status" value="1"/>
</dbReference>
<dbReference type="PANTHER" id="PTHR38600:SF2">
    <property type="entry name" value="SLL0088 PROTEIN"/>
    <property type="match status" value="1"/>
</dbReference>
<proteinExistence type="predicted"/>
<dbReference type="Gene3D" id="1.10.10.10">
    <property type="entry name" value="Winged helix-like DNA-binding domain superfamily/Winged helix DNA-binding domain"/>
    <property type="match status" value="1"/>
</dbReference>
<dbReference type="SUPFAM" id="SSF46785">
    <property type="entry name" value="Winged helix' DNA-binding domain"/>
    <property type="match status" value="1"/>
</dbReference>
<dbReference type="EMBL" id="JBHSSW010000003">
    <property type="protein sequence ID" value="MFC6197063.1"/>
    <property type="molecule type" value="Genomic_DNA"/>
</dbReference>
<feature type="domain" description="HTH arsR-type" evidence="1">
    <location>
        <begin position="4"/>
        <end position="98"/>
    </location>
</feature>
<dbReference type="InterPro" id="IPR001845">
    <property type="entry name" value="HTH_ArsR_DNA-bd_dom"/>
</dbReference>
<organism evidence="2 3">
    <name type="scientific">Ponticaulis profundi</name>
    <dbReference type="NCBI Taxonomy" id="2665222"/>
    <lineage>
        <taxon>Bacteria</taxon>
        <taxon>Pseudomonadati</taxon>
        <taxon>Pseudomonadota</taxon>
        <taxon>Alphaproteobacteria</taxon>
        <taxon>Hyphomonadales</taxon>
        <taxon>Hyphomonadaceae</taxon>
        <taxon>Ponticaulis</taxon>
    </lineage>
</organism>
<dbReference type="Proteomes" id="UP001596303">
    <property type="component" value="Unassembled WGS sequence"/>
</dbReference>
<dbReference type="InterPro" id="IPR036390">
    <property type="entry name" value="WH_DNA-bd_sf"/>
</dbReference>
<dbReference type="InterPro" id="IPR011991">
    <property type="entry name" value="ArsR-like_HTH"/>
</dbReference>
<dbReference type="Pfam" id="PF12840">
    <property type="entry name" value="HTH_20"/>
    <property type="match status" value="1"/>
</dbReference>
<dbReference type="PRINTS" id="PR00778">
    <property type="entry name" value="HTHARSR"/>
</dbReference>
<dbReference type="PROSITE" id="PS50987">
    <property type="entry name" value="HTH_ARSR_2"/>
    <property type="match status" value="1"/>
</dbReference>
<dbReference type="RefSeq" id="WP_377375354.1">
    <property type="nucleotide sequence ID" value="NZ_JBHSSW010000003.1"/>
</dbReference>
<dbReference type="PANTHER" id="PTHR38600">
    <property type="entry name" value="TRANSCRIPTIONAL REGULATORY PROTEIN"/>
    <property type="match status" value="1"/>
</dbReference>
<evidence type="ECO:0000313" key="2">
    <source>
        <dbReference type="EMBL" id="MFC6197063.1"/>
    </source>
</evidence>
<comment type="caution">
    <text evidence="2">The sequence shown here is derived from an EMBL/GenBank/DDBJ whole genome shotgun (WGS) entry which is preliminary data.</text>
</comment>
<accession>A0ABW1S5Z7</accession>
<dbReference type="CDD" id="cd00090">
    <property type="entry name" value="HTH_ARSR"/>
    <property type="match status" value="1"/>
</dbReference>
<keyword evidence="3" id="KW-1185">Reference proteome</keyword>
<reference evidence="3" key="1">
    <citation type="journal article" date="2019" name="Int. J. Syst. Evol. Microbiol.">
        <title>The Global Catalogue of Microorganisms (GCM) 10K type strain sequencing project: providing services to taxonomists for standard genome sequencing and annotation.</title>
        <authorList>
            <consortium name="The Broad Institute Genomics Platform"/>
            <consortium name="The Broad Institute Genome Sequencing Center for Infectious Disease"/>
            <person name="Wu L."/>
            <person name="Ma J."/>
        </authorList>
    </citation>
    <scope>NUCLEOTIDE SEQUENCE [LARGE SCALE GENOMIC DNA]</scope>
    <source>
        <strain evidence="3">CGMCC-1.15741</strain>
    </source>
</reference>
<sequence length="112" mass="12593">MANLNAGSAHPIDLGFHALADATRRAVIQKLHHGEAAATELAEPFDMALPTFLKHLKVLEAGGLITTRKEGRRRICRLEREQLARLSGWINAYEADWRGRLDRMDAMFEEGE</sequence>
<dbReference type="InterPro" id="IPR036388">
    <property type="entry name" value="WH-like_DNA-bd_sf"/>
</dbReference>
<protein>
    <submittedName>
        <fullName evidence="2">ArsR/SmtB family transcription factor</fullName>
    </submittedName>
</protein>
<evidence type="ECO:0000313" key="3">
    <source>
        <dbReference type="Proteomes" id="UP001596303"/>
    </source>
</evidence>
<gene>
    <name evidence="2" type="ORF">ACFQDM_03195</name>
</gene>
<dbReference type="NCBIfam" id="NF033788">
    <property type="entry name" value="HTH_metalloreg"/>
    <property type="match status" value="1"/>
</dbReference>
<evidence type="ECO:0000259" key="1">
    <source>
        <dbReference type="PROSITE" id="PS50987"/>
    </source>
</evidence>